<dbReference type="AlphaFoldDB" id="A0A5D3C5C5"/>
<dbReference type="GO" id="GO:0006508">
    <property type="term" value="P:proteolysis"/>
    <property type="evidence" value="ECO:0007669"/>
    <property type="project" value="UniProtKB-KW"/>
</dbReference>
<evidence type="ECO:0000313" key="2">
    <source>
        <dbReference type="Proteomes" id="UP000321947"/>
    </source>
</evidence>
<accession>A0A5D3C5C5</accession>
<gene>
    <name evidence="1" type="ORF">E5676_scaffold163G00220</name>
</gene>
<keyword evidence="1" id="KW-0645">Protease</keyword>
<sequence>MWKPKPIKGKDEDLLQPRRSITLTEFIPRNFLDDHPEEVLEVTACHVVSIVEVDNNYASFEEVDNLNEIKQRTYVFNRIKPSTTRSLVFQRLSMAMKEKENQCQTSTFTRTSAFKMLSISTSKKDRPSTFAFDHLKMTNDQHQREMKTLMAKPFREENDDDKIHSRVASHMKRKLSININTEGFLTMKSRFIIFTNPTNEGDEQILDENKR</sequence>
<comment type="caution">
    <text evidence="1">The sequence shown here is derived from an EMBL/GenBank/DDBJ whole genome shotgun (WGS) entry which is preliminary data.</text>
</comment>
<dbReference type="GO" id="GO:0008233">
    <property type="term" value="F:peptidase activity"/>
    <property type="evidence" value="ECO:0007669"/>
    <property type="project" value="UniProtKB-KW"/>
</dbReference>
<protein>
    <submittedName>
        <fullName evidence="1">Gag protease polyprotein</fullName>
    </submittedName>
</protein>
<keyword evidence="1" id="KW-0378">Hydrolase</keyword>
<organism evidence="1 2">
    <name type="scientific">Cucumis melo var. makuwa</name>
    <name type="common">Oriental melon</name>
    <dbReference type="NCBI Taxonomy" id="1194695"/>
    <lineage>
        <taxon>Eukaryota</taxon>
        <taxon>Viridiplantae</taxon>
        <taxon>Streptophyta</taxon>
        <taxon>Embryophyta</taxon>
        <taxon>Tracheophyta</taxon>
        <taxon>Spermatophyta</taxon>
        <taxon>Magnoliopsida</taxon>
        <taxon>eudicotyledons</taxon>
        <taxon>Gunneridae</taxon>
        <taxon>Pentapetalae</taxon>
        <taxon>rosids</taxon>
        <taxon>fabids</taxon>
        <taxon>Cucurbitales</taxon>
        <taxon>Cucurbitaceae</taxon>
        <taxon>Benincaseae</taxon>
        <taxon>Cucumis</taxon>
    </lineage>
</organism>
<proteinExistence type="predicted"/>
<evidence type="ECO:0000313" key="1">
    <source>
        <dbReference type="EMBL" id="TYK06348.1"/>
    </source>
</evidence>
<name>A0A5D3C5C5_CUCMM</name>
<dbReference type="EMBL" id="SSTD01013547">
    <property type="protein sequence ID" value="TYK06348.1"/>
    <property type="molecule type" value="Genomic_DNA"/>
</dbReference>
<reference evidence="1 2" key="1">
    <citation type="submission" date="2019-08" db="EMBL/GenBank/DDBJ databases">
        <title>Draft genome sequences of two oriental melons (Cucumis melo L. var makuwa).</title>
        <authorList>
            <person name="Kwon S.-Y."/>
        </authorList>
    </citation>
    <scope>NUCLEOTIDE SEQUENCE [LARGE SCALE GENOMIC DNA]</scope>
    <source>
        <strain evidence="2">cv. Chang Bougi</strain>
        <tissue evidence="1">Leaf</tissue>
    </source>
</reference>
<dbReference type="Proteomes" id="UP000321947">
    <property type="component" value="Unassembled WGS sequence"/>
</dbReference>